<dbReference type="Pfam" id="PF01814">
    <property type="entry name" value="Hemerythrin"/>
    <property type="match status" value="1"/>
</dbReference>
<comment type="caution">
    <text evidence="2">The sequence shown here is derived from an EMBL/GenBank/DDBJ whole genome shotgun (WGS) entry which is preliminary data.</text>
</comment>
<dbReference type="AlphaFoldDB" id="A0A1G2FHM1"/>
<accession>A0A1G2FHM1</accession>
<gene>
    <name evidence="2" type="ORF">A3E90_00310</name>
</gene>
<protein>
    <recommendedName>
        <fullName evidence="1">Hemerythrin-like domain-containing protein</fullName>
    </recommendedName>
</protein>
<dbReference type="InterPro" id="IPR012312">
    <property type="entry name" value="Hemerythrin-like"/>
</dbReference>
<dbReference type="Proteomes" id="UP000177247">
    <property type="component" value="Unassembled WGS sequence"/>
</dbReference>
<evidence type="ECO:0000313" key="2">
    <source>
        <dbReference type="EMBL" id="OGZ37563.1"/>
    </source>
</evidence>
<dbReference type="PANTHER" id="PTHR39966:SF1">
    <property type="entry name" value="HEMERYTHRIN-LIKE DOMAIN-CONTAINING PROTEIN"/>
    <property type="match status" value="1"/>
</dbReference>
<evidence type="ECO:0000259" key="1">
    <source>
        <dbReference type="Pfam" id="PF01814"/>
    </source>
</evidence>
<dbReference type="CDD" id="cd12108">
    <property type="entry name" value="Hr-like"/>
    <property type="match status" value="1"/>
</dbReference>
<dbReference type="Gene3D" id="1.20.120.520">
    <property type="entry name" value="nmb1532 protein domain like"/>
    <property type="match status" value="1"/>
</dbReference>
<name>A0A1G2FHM1_9BACT</name>
<feature type="domain" description="Hemerythrin-like" evidence="1">
    <location>
        <begin position="11"/>
        <end position="135"/>
    </location>
</feature>
<reference evidence="2 3" key="1">
    <citation type="journal article" date="2016" name="Nat. Commun.">
        <title>Thousands of microbial genomes shed light on interconnected biogeochemical processes in an aquifer system.</title>
        <authorList>
            <person name="Anantharaman K."/>
            <person name="Brown C.T."/>
            <person name="Hug L.A."/>
            <person name="Sharon I."/>
            <person name="Castelle C.J."/>
            <person name="Probst A.J."/>
            <person name="Thomas B.C."/>
            <person name="Singh A."/>
            <person name="Wilkins M.J."/>
            <person name="Karaoz U."/>
            <person name="Brodie E.L."/>
            <person name="Williams K.H."/>
            <person name="Hubbard S.S."/>
            <person name="Banfield J.F."/>
        </authorList>
    </citation>
    <scope>NUCLEOTIDE SEQUENCE [LARGE SCALE GENOMIC DNA]</scope>
</reference>
<dbReference type="GO" id="GO:0005886">
    <property type="term" value="C:plasma membrane"/>
    <property type="evidence" value="ECO:0007669"/>
    <property type="project" value="TreeGrafter"/>
</dbReference>
<organism evidence="2 3">
    <name type="scientific">Candidatus Portnoybacteria bacterium RIFCSPHIGHO2_12_FULL_40_11</name>
    <dbReference type="NCBI Taxonomy" id="1801998"/>
    <lineage>
        <taxon>Bacteria</taxon>
        <taxon>Candidatus Portnoyibacteriota</taxon>
    </lineage>
</organism>
<dbReference type="PANTHER" id="PTHR39966">
    <property type="entry name" value="BLL2471 PROTEIN-RELATED"/>
    <property type="match status" value="1"/>
</dbReference>
<sequence length="157" mass="18126">MSEECCHHNCIEELKADHEKILEELGLLEKAVKESAVDKKQVENFLRFTGTFAEPHHHKEEEVLFPELEKKGVPNEGGPIGMMLMEHATKREYVKNLKKALDENNEDEMKKNALAIVSLLGEHIFKENNILYPMAEDVLSEDDMSRLSHKCREIEKI</sequence>
<evidence type="ECO:0000313" key="3">
    <source>
        <dbReference type="Proteomes" id="UP000177247"/>
    </source>
</evidence>
<proteinExistence type="predicted"/>
<dbReference type="EMBL" id="MHNC01000055">
    <property type="protein sequence ID" value="OGZ37563.1"/>
    <property type="molecule type" value="Genomic_DNA"/>
</dbReference>